<dbReference type="RefSeq" id="XP_018003559.1">
    <property type="nucleotide sequence ID" value="XM_018147152.1"/>
</dbReference>
<proteinExistence type="predicted"/>
<reference evidence="1 2" key="1">
    <citation type="submission" date="2015-06" db="EMBL/GenBank/DDBJ databases">
        <title>Draft genome of the ant-associated black yeast Phialophora attae CBS 131958.</title>
        <authorList>
            <person name="Moreno L.F."/>
            <person name="Stielow B.J."/>
            <person name="de Hoog S."/>
            <person name="Vicente V.A."/>
            <person name="Weiss V.A."/>
            <person name="de Vries M."/>
            <person name="Cruz L.M."/>
            <person name="Souza E.M."/>
        </authorList>
    </citation>
    <scope>NUCLEOTIDE SEQUENCE [LARGE SCALE GENOMIC DNA]</scope>
    <source>
        <strain evidence="1 2">CBS 131958</strain>
    </source>
</reference>
<evidence type="ECO:0000313" key="2">
    <source>
        <dbReference type="Proteomes" id="UP000038010"/>
    </source>
</evidence>
<dbReference type="VEuPathDB" id="FungiDB:AB675_6831"/>
<dbReference type="Proteomes" id="UP000038010">
    <property type="component" value="Unassembled WGS sequence"/>
</dbReference>
<dbReference type="AlphaFoldDB" id="A0A0N1P391"/>
<evidence type="ECO:0000313" key="1">
    <source>
        <dbReference type="EMBL" id="KPI43596.1"/>
    </source>
</evidence>
<protein>
    <submittedName>
        <fullName evidence="1">Uncharacterized protein</fullName>
    </submittedName>
</protein>
<sequence>MLKPTDPAAIAELQFKNASTKDLPAARRALIAAHKLTVKALDRNNPNSNIPDESWTAEEVEAANQILRNRNLGTIIKEDTAMWDLLTHTSQKIMVFYATPACHWIPAIVKAAALRTKGIEEKLGKGGGEEAVRAAVCGDSHWAFGDYVHDGAGVGEGFAAGWVGVGARVGGGEGVGSC</sequence>
<dbReference type="EMBL" id="LFJN01000005">
    <property type="protein sequence ID" value="KPI43596.1"/>
    <property type="molecule type" value="Genomic_DNA"/>
</dbReference>
<comment type="caution">
    <text evidence="1">The sequence shown here is derived from an EMBL/GenBank/DDBJ whole genome shotgun (WGS) entry which is preliminary data.</text>
</comment>
<dbReference type="GeneID" id="28739032"/>
<gene>
    <name evidence="1" type="ORF">AB675_6831</name>
</gene>
<name>A0A0N1P391_9EURO</name>
<keyword evidence="2" id="KW-1185">Reference proteome</keyword>
<accession>A0A0N1P391</accession>
<organism evidence="1 2">
    <name type="scientific">Cyphellophora attinorum</name>
    <dbReference type="NCBI Taxonomy" id="1664694"/>
    <lineage>
        <taxon>Eukaryota</taxon>
        <taxon>Fungi</taxon>
        <taxon>Dikarya</taxon>
        <taxon>Ascomycota</taxon>
        <taxon>Pezizomycotina</taxon>
        <taxon>Eurotiomycetes</taxon>
        <taxon>Chaetothyriomycetidae</taxon>
        <taxon>Chaetothyriales</taxon>
        <taxon>Cyphellophoraceae</taxon>
        <taxon>Cyphellophora</taxon>
    </lineage>
</organism>